<sequence>MSPIGLDRQHISLSIGFLIFY</sequence>
<gene>
    <name evidence="1" type="ORF">F383_00796</name>
</gene>
<keyword evidence="2" id="KW-1185">Reference proteome</keyword>
<accession>A0A0B0NRG5</accession>
<protein>
    <submittedName>
        <fullName evidence="1">Uncharacterized protein</fullName>
    </submittedName>
</protein>
<name>A0A0B0NRG5_GOSAR</name>
<reference evidence="2" key="1">
    <citation type="submission" date="2014-09" db="EMBL/GenBank/DDBJ databases">
        <authorList>
            <person name="Mudge J."/>
            <person name="Ramaraj T."/>
            <person name="Lindquist I.E."/>
            <person name="Bharti A.K."/>
            <person name="Sundararajan A."/>
            <person name="Cameron C.T."/>
            <person name="Woodward J.E."/>
            <person name="May G.D."/>
            <person name="Brubaker C."/>
            <person name="Broadhvest J."/>
            <person name="Wilkins T.A."/>
        </authorList>
    </citation>
    <scope>NUCLEOTIDE SEQUENCE</scope>
    <source>
        <strain evidence="2">cv. AKA8401</strain>
    </source>
</reference>
<evidence type="ECO:0000313" key="1">
    <source>
        <dbReference type="EMBL" id="KHG13681.1"/>
    </source>
</evidence>
<evidence type="ECO:0000313" key="2">
    <source>
        <dbReference type="Proteomes" id="UP000032142"/>
    </source>
</evidence>
<dbReference type="AlphaFoldDB" id="A0A0B0NRG5"/>
<dbReference type="Proteomes" id="UP000032142">
    <property type="component" value="Unassembled WGS sequence"/>
</dbReference>
<proteinExistence type="predicted"/>
<dbReference type="EMBL" id="KN400064">
    <property type="protein sequence ID" value="KHG13681.1"/>
    <property type="molecule type" value="Genomic_DNA"/>
</dbReference>
<organism evidence="1 2">
    <name type="scientific">Gossypium arboreum</name>
    <name type="common">Tree cotton</name>
    <name type="synonym">Gossypium nanking</name>
    <dbReference type="NCBI Taxonomy" id="29729"/>
    <lineage>
        <taxon>Eukaryota</taxon>
        <taxon>Viridiplantae</taxon>
        <taxon>Streptophyta</taxon>
        <taxon>Embryophyta</taxon>
        <taxon>Tracheophyta</taxon>
        <taxon>Spermatophyta</taxon>
        <taxon>Magnoliopsida</taxon>
        <taxon>eudicotyledons</taxon>
        <taxon>Gunneridae</taxon>
        <taxon>Pentapetalae</taxon>
        <taxon>rosids</taxon>
        <taxon>malvids</taxon>
        <taxon>Malvales</taxon>
        <taxon>Malvaceae</taxon>
        <taxon>Malvoideae</taxon>
        <taxon>Gossypium</taxon>
    </lineage>
</organism>